<accession>A0A177N6M4</accession>
<comment type="caution">
    <text evidence="1">The sequence shown here is derived from an EMBL/GenBank/DDBJ whole genome shotgun (WGS) entry which is preliminary data.</text>
</comment>
<dbReference type="AlphaFoldDB" id="A0A177N6M4"/>
<dbReference type="OrthoDB" id="6402883at2"/>
<dbReference type="Proteomes" id="UP000077628">
    <property type="component" value="Unassembled WGS sequence"/>
</dbReference>
<keyword evidence="2" id="KW-1185">Reference proteome</keyword>
<organism evidence="1 2">
    <name type="scientific">Methylomonas koyamae</name>
    <dbReference type="NCBI Taxonomy" id="702114"/>
    <lineage>
        <taxon>Bacteria</taxon>
        <taxon>Pseudomonadati</taxon>
        <taxon>Pseudomonadota</taxon>
        <taxon>Gammaproteobacteria</taxon>
        <taxon>Methylococcales</taxon>
        <taxon>Methylococcaceae</taxon>
        <taxon>Methylomonas</taxon>
    </lineage>
</organism>
<dbReference type="RefSeq" id="WP_064031277.1">
    <property type="nucleotide sequence ID" value="NZ_LUUK01000213.1"/>
</dbReference>
<sequence length="532" mass="61393">MTYCLGWTSKTAAFLIADSAVTYSEERKEYVSLSDKTTFGELQGRVLDGKKYVYEKAFKLYSSNNVAFTFAGDIRIGEEVIGLIKEHLESGRSISQAIDFSIKNYPSFELHELVQILIACCEDKPKIYVIDNKRSPCIIVTDKFISFGSASEDFQRYTSSFYHSFNESRENEWGNPLADEMMLLRMIALLQSYSAHNNTIGHGIGGAYSGLYVTKNEIHWQPDIYYMIHGENPAFDRGGFVSIYIRNKYKFVITDRVNYEFSNNIERQCSETEVDSIFKGLVELFDKGIFEYVIFINSSRHAATIIHMNCKLEHAYLYIDVQANKKGTIGFLLQDRLNDMINDNFDPIESGKYAVIRYIPYIPLKSEDLEKIKKTLVEIRISKTHYFDNAIYKGIVYDNDNVKEWFYINYDAIFAFLKDYSQERLIHIVECSSDMLSLEYKDGVIVFSDIDIHAMNIIFSKIANNYSKKKIFLFDVLTNDEENNSTTQYVIKILGHDFDGAKKMAELEAESNFGECYMLTPIGVQYYHPAYS</sequence>
<proteinExistence type="predicted"/>
<evidence type="ECO:0000313" key="2">
    <source>
        <dbReference type="Proteomes" id="UP000077628"/>
    </source>
</evidence>
<gene>
    <name evidence="1" type="ORF">A1355_00860</name>
</gene>
<evidence type="ECO:0000313" key="1">
    <source>
        <dbReference type="EMBL" id="OAI13143.1"/>
    </source>
</evidence>
<dbReference type="EMBL" id="LUUK01000213">
    <property type="protein sequence ID" value="OAI13143.1"/>
    <property type="molecule type" value="Genomic_DNA"/>
</dbReference>
<reference evidence="2" key="1">
    <citation type="submission" date="2016-03" db="EMBL/GenBank/DDBJ databases">
        <authorList>
            <person name="Heylen K."/>
            <person name="De Vos P."/>
            <person name="Vekeman B."/>
        </authorList>
    </citation>
    <scope>NUCLEOTIDE SEQUENCE [LARGE SCALE GENOMIC DNA]</scope>
    <source>
        <strain evidence="2">R-45383</strain>
    </source>
</reference>
<name>A0A177N6M4_9GAMM</name>
<protein>
    <submittedName>
        <fullName evidence="1">Uncharacterized protein</fullName>
    </submittedName>
</protein>